<dbReference type="FunFam" id="2.40.50.40:FF:000004">
    <property type="entry name" value="C-X-C motif chemokine"/>
    <property type="match status" value="1"/>
</dbReference>
<dbReference type="GeneTree" id="ENSGT00530000064292"/>
<keyword evidence="6" id="KW-0732">Signal</keyword>
<dbReference type="Pfam" id="PF00048">
    <property type="entry name" value="IL8"/>
    <property type="match status" value="1"/>
</dbReference>
<keyword evidence="9" id="KW-1185">Reference proteome</keyword>
<dbReference type="GeneID" id="101612633"/>
<dbReference type="PRINTS" id="PR00436">
    <property type="entry name" value="INTERLEUKIN8"/>
</dbReference>
<dbReference type="InterPro" id="IPR036048">
    <property type="entry name" value="Interleukin_8-like_sf"/>
</dbReference>
<keyword evidence="5" id="KW-1015">Disulfide bond</keyword>
<dbReference type="GO" id="GO:0048248">
    <property type="term" value="F:CXCR3 chemokine receptor binding"/>
    <property type="evidence" value="ECO:0007669"/>
    <property type="project" value="Ensembl"/>
</dbReference>
<dbReference type="PANTHER" id="PTHR12015:SF204">
    <property type="entry name" value="C-X-C MOTIF CHEMOKINE 13"/>
    <property type="match status" value="1"/>
</dbReference>
<feature type="domain" description="Chemokine interleukin-8-like" evidence="7">
    <location>
        <begin position="29"/>
        <end position="90"/>
    </location>
</feature>
<evidence type="ECO:0000256" key="3">
    <source>
        <dbReference type="ARBA" id="ARBA00022514"/>
    </source>
</evidence>
<dbReference type="CTD" id="10563"/>
<dbReference type="GO" id="GO:0031724">
    <property type="term" value="F:CXCR5 chemokine receptor binding"/>
    <property type="evidence" value="ECO:0007669"/>
    <property type="project" value="Ensembl"/>
</dbReference>
<evidence type="ECO:0000256" key="6">
    <source>
        <dbReference type="SAM" id="SignalP"/>
    </source>
</evidence>
<dbReference type="AlphaFoldDB" id="A0A8C5NZU5"/>
<comment type="subcellular location">
    <subcellularLocation>
        <location evidence="1">Secreted</location>
    </subcellularLocation>
</comment>
<dbReference type="GO" id="GO:0008201">
    <property type="term" value="F:heparin binding"/>
    <property type="evidence" value="ECO:0007669"/>
    <property type="project" value="Ensembl"/>
</dbReference>
<dbReference type="GO" id="GO:2000545">
    <property type="term" value="P:negative regulation of endothelial cell chemotaxis to fibroblast growth factor"/>
    <property type="evidence" value="ECO:0007669"/>
    <property type="project" value="Ensembl"/>
</dbReference>
<dbReference type="SMART" id="SM00199">
    <property type="entry name" value="SCY"/>
    <property type="match status" value="1"/>
</dbReference>
<dbReference type="GO" id="GO:0008009">
    <property type="term" value="F:chemokine activity"/>
    <property type="evidence" value="ECO:0007669"/>
    <property type="project" value="Ensembl"/>
</dbReference>
<dbReference type="GO" id="GO:0032487">
    <property type="term" value="P:regulation of Rap protein signal transduction"/>
    <property type="evidence" value="ECO:0007669"/>
    <property type="project" value="Ensembl"/>
</dbReference>
<evidence type="ECO:0000256" key="4">
    <source>
        <dbReference type="ARBA" id="ARBA00022525"/>
    </source>
</evidence>
<dbReference type="InterPro" id="IPR001811">
    <property type="entry name" value="Chemokine_IL8-like_dom"/>
</dbReference>
<dbReference type="GO" id="GO:0017134">
    <property type="term" value="F:fibroblast growth factor binding"/>
    <property type="evidence" value="ECO:0007669"/>
    <property type="project" value="Ensembl"/>
</dbReference>
<evidence type="ECO:0000259" key="7">
    <source>
        <dbReference type="SMART" id="SM00199"/>
    </source>
</evidence>
<evidence type="ECO:0000313" key="9">
    <source>
        <dbReference type="Proteomes" id="UP000694385"/>
    </source>
</evidence>
<dbReference type="GO" id="GO:0035768">
    <property type="term" value="P:endothelial cell chemotaxis to fibroblast growth factor"/>
    <property type="evidence" value="ECO:0007669"/>
    <property type="project" value="Ensembl"/>
</dbReference>
<evidence type="ECO:0000256" key="2">
    <source>
        <dbReference type="ARBA" id="ARBA00010665"/>
    </source>
</evidence>
<dbReference type="Gene3D" id="2.40.50.40">
    <property type="match status" value="1"/>
</dbReference>
<dbReference type="OrthoDB" id="9937393at2759"/>
<dbReference type="GO" id="GO:0005615">
    <property type="term" value="C:extracellular space"/>
    <property type="evidence" value="ECO:0007669"/>
    <property type="project" value="UniProtKB-KW"/>
</dbReference>
<dbReference type="InterPro" id="IPR039809">
    <property type="entry name" value="Chemokine_b/g/d"/>
</dbReference>
<dbReference type="Ensembl" id="ENSJJAT00000019010.1">
    <property type="protein sequence ID" value="ENSJJAP00000012526.1"/>
    <property type="gene ID" value="ENSJJAG00000015547.1"/>
</dbReference>
<dbReference type="GO" id="GO:0070098">
    <property type="term" value="P:chemokine-mediated signaling pathway"/>
    <property type="evidence" value="ECO:0007669"/>
    <property type="project" value="Ensembl"/>
</dbReference>
<evidence type="ECO:0000256" key="1">
    <source>
        <dbReference type="ARBA" id="ARBA00004613"/>
    </source>
</evidence>
<dbReference type="GO" id="GO:0048535">
    <property type="term" value="P:lymph node development"/>
    <property type="evidence" value="ECO:0007669"/>
    <property type="project" value="Ensembl"/>
</dbReference>
<dbReference type="GO" id="GO:0006955">
    <property type="term" value="P:immune response"/>
    <property type="evidence" value="ECO:0007669"/>
    <property type="project" value="InterPro"/>
</dbReference>
<dbReference type="GO" id="GO:0007267">
    <property type="term" value="P:cell-cell signaling"/>
    <property type="evidence" value="ECO:0007669"/>
    <property type="project" value="Ensembl"/>
</dbReference>
<evidence type="ECO:0000313" key="8">
    <source>
        <dbReference type="Ensembl" id="ENSJJAP00000012526.1"/>
    </source>
</evidence>
<protein>
    <submittedName>
        <fullName evidence="8">C-X-C motif chemokine ligand 13</fullName>
    </submittedName>
</protein>
<dbReference type="InterPro" id="IPR001089">
    <property type="entry name" value="Chemokine_CXC"/>
</dbReference>
<organism evidence="8 9">
    <name type="scientific">Jaculus jaculus</name>
    <name type="common">Lesser Egyptian jerboa</name>
    <dbReference type="NCBI Taxonomy" id="51337"/>
    <lineage>
        <taxon>Eukaryota</taxon>
        <taxon>Metazoa</taxon>
        <taxon>Chordata</taxon>
        <taxon>Craniata</taxon>
        <taxon>Vertebrata</taxon>
        <taxon>Euteleostomi</taxon>
        <taxon>Mammalia</taxon>
        <taxon>Eutheria</taxon>
        <taxon>Euarchontoglires</taxon>
        <taxon>Glires</taxon>
        <taxon>Rodentia</taxon>
        <taxon>Myomorpha</taxon>
        <taxon>Dipodoidea</taxon>
        <taxon>Dipodidae</taxon>
        <taxon>Dipodinae</taxon>
        <taxon>Jaculus</taxon>
    </lineage>
</organism>
<dbReference type="GO" id="GO:0007204">
    <property type="term" value="P:positive regulation of cytosolic calcium ion concentration"/>
    <property type="evidence" value="ECO:0007669"/>
    <property type="project" value="Ensembl"/>
</dbReference>
<evidence type="ECO:0000256" key="5">
    <source>
        <dbReference type="ARBA" id="ARBA00023157"/>
    </source>
</evidence>
<comment type="similarity">
    <text evidence="2">Belongs to the intercrine alpha (chemokine CxC) family.</text>
</comment>
<name>A0A8C5NZU5_JACJA</name>
<dbReference type="GO" id="GO:0031735">
    <property type="term" value="F:CCR10 chemokine receptor binding"/>
    <property type="evidence" value="ECO:0007669"/>
    <property type="project" value="Ensembl"/>
</dbReference>
<dbReference type="GO" id="GO:0035769">
    <property type="term" value="P:B cell chemotaxis across high endothelial venule"/>
    <property type="evidence" value="ECO:0007669"/>
    <property type="project" value="Ensembl"/>
</dbReference>
<dbReference type="PANTHER" id="PTHR12015">
    <property type="entry name" value="SMALL INDUCIBLE CYTOKINE A"/>
    <property type="match status" value="1"/>
</dbReference>
<reference evidence="8" key="1">
    <citation type="submission" date="2025-08" db="UniProtKB">
        <authorList>
            <consortium name="Ensembl"/>
        </authorList>
    </citation>
    <scope>IDENTIFICATION</scope>
</reference>
<accession>A0A8C5NZU5</accession>
<reference evidence="8" key="2">
    <citation type="submission" date="2025-09" db="UniProtKB">
        <authorList>
            <consortium name="Ensembl"/>
        </authorList>
    </citation>
    <scope>IDENTIFICATION</scope>
</reference>
<dbReference type="OMA" id="NCRCVKT"/>
<dbReference type="GO" id="GO:0010820">
    <property type="term" value="P:positive regulation of T cell chemotaxis"/>
    <property type="evidence" value="ECO:0007669"/>
    <property type="project" value="Ensembl"/>
</dbReference>
<dbReference type="GO" id="GO:0033634">
    <property type="term" value="P:positive regulation of cell-cell adhesion mediated by integrin"/>
    <property type="evidence" value="ECO:0007669"/>
    <property type="project" value="Ensembl"/>
</dbReference>
<dbReference type="Proteomes" id="UP000694385">
    <property type="component" value="Unassembled WGS sequence"/>
</dbReference>
<proteinExistence type="inferred from homology"/>
<feature type="signal peptide" evidence="6">
    <location>
        <begin position="1"/>
        <end position="21"/>
    </location>
</feature>
<feature type="chain" id="PRO_5034250194" evidence="6">
    <location>
        <begin position="22"/>
        <end position="109"/>
    </location>
</feature>
<keyword evidence="3" id="KW-0202">Cytokine</keyword>
<dbReference type="CDD" id="cd00273">
    <property type="entry name" value="Chemokine_CXC"/>
    <property type="match status" value="1"/>
</dbReference>
<dbReference type="SUPFAM" id="SSF54117">
    <property type="entry name" value="Interleukin 8-like chemokines"/>
    <property type="match status" value="1"/>
</dbReference>
<dbReference type="GO" id="GO:0042742">
    <property type="term" value="P:defense response to bacterium"/>
    <property type="evidence" value="ECO:0007669"/>
    <property type="project" value="Ensembl"/>
</dbReference>
<gene>
    <name evidence="8" type="primary">Cxcl13</name>
</gene>
<sequence length="109" mass="12047">MRLSSAALLLLLVSSLPPTRGILETNYTDLKCKCLRTTSVMIPLSFVERIEVIPPGNGCPNKEVIIWTKNKSAICLSPQAKWVQKVIRRLRSKMVSSTPPAPVSKKKSS</sequence>
<dbReference type="GO" id="GO:0033625">
    <property type="term" value="P:positive regulation of integrin activation"/>
    <property type="evidence" value="ECO:0007669"/>
    <property type="project" value="Ensembl"/>
</dbReference>
<dbReference type="PRINTS" id="PR00437">
    <property type="entry name" value="SMALLCYTKCXC"/>
</dbReference>
<dbReference type="InterPro" id="IPR033899">
    <property type="entry name" value="CXC_Chemokine_domain"/>
</dbReference>
<keyword evidence="4" id="KW-0964">Secreted</keyword>